<accession>A0A1L9WQY2</accession>
<proteinExistence type="predicted"/>
<dbReference type="Proteomes" id="UP000184546">
    <property type="component" value="Unassembled WGS sequence"/>
</dbReference>
<dbReference type="GeneID" id="30971333"/>
<dbReference type="VEuPathDB" id="FungiDB:ASPACDRAFT_1857107"/>
<organism evidence="2 3">
    <name type="scientific">Aspergillus aculeatus (strain ATCC 16872 / CBS 172.66 / WB 5094)</name>
    <dbReference type="NCBI Taxonomy" id="690307"/>
    <lineage>
        <taxon>Eukaryota</taxon>
        <taxon>Fungi</taxon>
        <taxon>Dikarya</taxon>
        <taxon>Ascomycota</taxon>
        <taxon>Pezizomycotina</taxon>
        <taxon>Eurotiomycetes</taxon>
        <taxon>Eurotiomycetidae</taxon>
        <taxon>Eurotiales</taxon>
        <taxon>Aspergillaceae</taxon>
        <taxon>Aspergillus</taxon>
        <taxon>Aspergillus subgen. Circumdati</taxon>
    </lineage>
</organism>
<protein>
    <recommendedName>
        <fullName evidence="1">Heterokaryon incompatibility domain-containing protein</fullName>
    </recommendedName>
</protein>
<dbReference type="AlphaFoldDB" id="A0A1L9WQY2"/>
<sequence>MANRISVPPNDPQNPRWLLDLQQWRIVPYTDIPQRILDGEGYGIVSYTWGYIVDDGKPASDPPQGLLWDVPAVKGWTLAKARQVMETIGTRYIWWDWMCVPQSGERMRPWDKKLDLGKVQGEEIGKQLHIYGKAKKSIVWLHATSWERDSAIKNLLHLRIPDDKPTEEDDNQTPAELERHTNSLMSLLNHAHGTERWTCSGWTLQEGVLLHETELVDGCGQRLFGKHFWLSDRATVADLTVPITRLAWEIAIAYFIKSQGYEPDVGSPIPKRPHVFAQLPELWLRRSLQTLTASGFVAYWQNSPLDILAGKRGRKFGKIQDSCWALVGALGIDNIEVTYAEDFGMDKVKQRLLEALFDKYTWGMLALPFSESIQDVYTGVERGFRWTDVADGAMLPVHAFCVEQKPAAPDPNLRELELLKLSYTRTHNLAEYTVTILGLGSRETLGPDDTNRVEAEDLPVEQLLRVAAAVLRAGQLQSYLPSCTKDELAGLGDGWVADAPALEAQAISILSSQKHELTEPKWMQ</sequence>
<dbReference type="STRING" id="690307.A0A1L9WQY2"/>
<dbReference type="EMBL" id="KV878979">
    <property type="protein sequence ID" value="OJJ98583.1"/>
    <property type="molecule type" value="Genomic_DNA"/>
</dbReference>
<evidence type="ECO:0000313" key="2">
    <source>
        <dbReference type="EMBL" id="OJJ98583.1"/>
    </source>
</evidence>
<dbReference type="OMA" id="RYVWWDW"/>
<keyword evidence="3" id="KW-1185">Reference proteome</keyword>
<dbReference type="OrthoDB" id="2157530at2759"/>
<gene>
    <name evidence="2" type="ORF">ASPACDRAFT_1857107</name>
</gene>
<feature type="domain" description="Heterokaryon incompatibility" evidence="1">
    <location>
        <begin position="42"/>
        <end position="206"/>
    </location>
</feature>
<dbReference type="RefSeq" id="XP_020054923.1">
    <property type="nucleotide sequence ID" value="XM_020197519.1"/>
</dbReference>
<evidence type="ECO:0000259" key="1">
    <source>
        <dbReference type="Pfam" id="PF06985"/>
    </source>
</evidence>
<dbReference type="InterPro" id="IPR010730">
    <property type="entry name" value="HET"/>
</dbReference>
<name>A0A1L9WQY2_ASPA1</name>
<reference evidence="3" key="1">
    <citation type="journal article" date="2017" name="Genome Biol.">
        <title>Comparative genomics reveals high biological diversity and specific adaptations in the industrially and medically important fungal genus Aspergillus.</title>
        <authorList>
            <person name="de Vries R.P."/>
            <person name="Riley R."/>
            <person name="Wiebenga A."/>
            <person name="Aguilar-Osorio G."/>
            <person name="Amillis S."/>
            <person name="Uchima C.A."/>
            <person name="Anderluh G."/>
            <person name="Asadollahi M."/>
            <person name="Askin M."/>
            <person name="Barry K."/>
            <person name="Battaglia E."/>
            <person name="Bayram O."/>
            <person name="Benocci T."/>
            <person name="Braus-Stromeyer S.A."/>
            <person name="Caldana C."/>
            <person name="Canovas D."/>
            <person name="Cerqueira G.C."/>
            <person name="Chen F."/>
            <person name="Chen W."/>
            <person name="Choi C."/>
            <person name="Clum A."/>
            <person name="Dos Santos R.A."/>
            <person name="Damasio A.R."/>
            <person name="Diallinas G."/>
            <person name="Emri T."/>
            <person name="Fekete E."/>
            <person name="Flipphi M."/>
            <person name="Freyberg S."/>
            <person name="Gallo A."/>
            <person name="Gournas C."/>
            <person name="Habgood R."/>
            <person name="Hainaut M."/>
            <person name="Harispe M.L."/>
            <person name="Henrissat B."/>
            <person name="Hilden K.S."/>
            <person name="Hope R."/>
            <person name="Hossain A."/>
            <person name="Karabika E."/>
            <person name="Karaffa L."/>
            <person name="Karanyi Z."/>
            <person name="Krasevec N."/>
            <person name="Kuo A."/>
            <person name="Kusch H."/>
            <person name="LaButti K."/>
            <person name="Lagendijk E.L."/>
            <person name="Lapidus A."/>
            <person name="Levasseur A."/>
            <person name="Lindquist E."/>
            <person name="Lipzen A."/>
            <person name="Logrieco A.F."/>
            <person name="MacCabe A."/>
            <person name="Maekelae M.R."/>
            <person name="Malavazi I."/>
            <person name="Melin P."/>
            <person name="Meyer V."/>
            <person name="Mielnichuk N."/>
            <person name="Miskei M."/>
            <person name="Molnar A.P."/>
            <person name="Mule G."/>
            <person name="Ngan C.Y."/>
            <person name="Orejas M."/>
            <person name="Orosz E."/>
            <person name="Ouedraogo J.P."/>
            <person name="Overkamp K.M."/>
            <person name="Park H.-S."/>
            <person name="Perrone G."/>
            <person name="Piumi F."/>
            <person name="Punt P.J."/>
            <person name="Ram A.F."/>
            <person name="Ramon A."/>
            <person name="Rauscher S."/>
            <person name="Record E."/>
            <person name="Riano-Pachon D.M."/>
            <person name="Robert V."/>
            <person name="Roehrig J."/>
            <person name="Ruller R."/>
            <person name="Salamov A."/>
            <person name="Salih N.S."/>
            <person name="Samson R.A."/>
            <person name="Sandor E."/>
            <person name="Sanguinetti M."/>
            <person name="Schuetze T."/>
            <person name="Sepcic K."/>
            <person name="Shelest E."/>
            <person name="Sherlock G."/>
            <person name="Sophianopoulou V."/>
            <person name="Squina F.M."/>
            <person name="Sun H."/>
            <person name="Susca A."/>
            <person name="Todd R.B."/>
            <person name="Tsang A."/>
            <person name="Unkles S.E."/>
            <person name="van de Wiele N."/>
            <person name="van Rossen-Uffink D."/>
            <person name="Oliveira J.V."/>
            <person name="Vesth T.C."/>
            <person name="Visser J."/>
            <person name="Yu J.-H."/>
            <person name="Zhou M."/>
            <person name="Andersen M.R."/>
            <person name="Archer D.B."/>
            <person name="Baker S.E."/>
            <person name="Benoit I."/>
            <person name="Brakhage A.A."/>
            <person name="Braus G.H."/>
            <person name="Fischer R."/>
            <person name="Frisvad J.C."/>
            <person name="Goldman G.H."/>
            <person name="Houbraken J."/>
            <person name="Oakley B."/>
            <person name="Pocsi I."/>
            <person name="Scazzocchio C."/>
            <person name="Seiboth B."/>
            <person name="vanKuyk P.A."/>
            <person name="Wortman J."/>
            <person name="Dyer P.S."/>
            <person name="Grigoriev I.V."/>
        </authorList>
    </citation>
    <scope>NUCLEOTIDE SEQUENCE [LARGE SCALE GENOMIC DNA]</scope>
    <source>
        <strain evidence="3">ATCC 16872 / CBS 172.66 / WB 5094</strain>
    </source>
</reference>
<dbReference type="Pfam" id="PF06985">
    <property type="entry name" value="HET"/>
    <property type="match status" value="1"/>
</dbReference>
<evidence type="ECO:0000313" key="3">
    <source>
        <dbReference type="Proteomes" id="UP000184546"/>
    </source>
</evidence>